<feature type="region of interest" description="Disordered" evidence="1">
    <location>
        <begin position="1"/>
        <end position="65"/>
    </location>
</feature>
<feature type="compositionally biased region" description="Low complexity" evidence="1">
    <location>
        <begin position="52"/>
        <end position="65"/>
    </location>
</feature>
<dbReference type="AlphaFoldDB" id="A0AAN9BBU1"/>
<feature type="compositionally biased region" description="Polar residues" evidence="1">
    <location>
        <begin position="20"/>
        <end position="29"/>
    </location>
</feature>
<dbReference type="Proteomes" id="UP001374579">
    <property type="component" value="Unassembled WGS sequence"/>
</dbReference>
<proteinExistence type="predicted"/>
<gene>
    <name evidence="2" type="ORF">V1264_018097</name>
</gene>
<dbReference type="EMBL" id="JBAMIC010000008">
    <property type="protein sequence ID" value="KAK7103136.1"/>
    <property type="molecule type" value="Genomic_DNA"/>
</dbReference>
<sequence length="153" mass="16502">MDPTIDEEEDRKPFAIAQASDDQQPTRSTLPAGLPTTASGWMPQRNIGADWSPRTAHPPSSSSSAPAALLWFPTHPPTSDLRPGFSPAQWVWPRPSTYPSGPLHTSPVDWSSAEWSSFHAAAPHWPTPFASKSGWLPHAHLVAAAAAAQQKGR</sequence>
<accession>A0AAN9BBU1</accession>
<organism evidence="2 3">
    <name type="scientific">Littorina saxatilis</name>
    <dbReference type="NCBI Taxonomy" id="31220"/>
    <lineage>
        <taxon>Eukaryota</taxon>
        <taxon>Metazoa</taxon>
        <taxon>Spiralia</taxon>
        <taxon>Lophotrochozoa</taxon>
        <taxon>Mollusca</taxon>
        <taxon>Gastropoda</taxon>
        <taxon>Caenogastropoda</taxon>
        <taxon>Littorinimorpha</taxon>
        <taxon>Littorinoidea</taxon>
        <taxon>Littorinidae</taxon>
        <taxon>Littorina</taxon>
    </lineage>
</organism>
<protein>
    <submittedName>
        <fullName evidence="2">Uncharacterized protein</fullName>
    </submittedName>
</protein>
<comment type="caution">
    <text evidence="2">The sequence shown here is derived from an EMBL/GenBank/DDBJ whole genome shotgun (WGS) entry which is preliminary data.</text>
</comment>
<evidence type="ECO:0000313" key="3">
    <source>
        <dbReference type="Proteomes" id="UP001374579"/>
    </source>
</evidence>
<reference evidence="2 3" key="1">
    <citation type="submission" date="2024-02" db="EMBL/GenBank/DDBJ databases">
        <title>Chromosome-scale genome assembly of the rough periwinkle Littorina saxatilis.</title>
        <authorList>
            <person name="De Jode A."/>
            <person name="Faria R."/>
            <person name="Formenti G."/>
            <person name="Sims Y."/>
            <person name="Smith T.P."/>
            <person name="Tracey A."/>
            <person name="Wood J.M.D."/>
            <person name="Zagrodzka Z.B."/>
            <person name="Johannesson K."/>
            <person name="Butlin R.K."/>
            <person name="Leder E.H."/>
        </authorList>
    </citation>
    <scope>NUCLEOTIDE SEQUENCE [LARGE SCALE GENOMIC DNA]</scope>
    <source>
        <strain evidence="2">Snail1</strain>
        <tissue evidence="2">Muscle</tissue>
    </source>
</reference>
<name>A0AAN9BBU1_9CAEN</name>
<evidence type="ECO:0000313" key="2">
    <source>
        <dbReference type="EMBL" id="KAK7103136.1"/>
    </source>
</evidence>
<evidence type="ECO:0000256" key="1">
    <source>
        <dbReference type="SAM" id="MobiDB-lite"/>
    </source>
</evidence>
<keyword evidence="3" id="KW-1185">Reference proteome</keyword>